<evidence type="ECO:0000256" key="1">
    <source>
        <dbReference type="SAM" id="MobiDB-lite"/>
    </source>
</evidence>
<sequence length="222" mass="24701">MAEILGRYIPNTVREFYGSYAMTVQNALPPRAKALAQPPLLTTLPDEGTIPAPTKGPNVTAPPSNSPGMDADVLEPAPKGYVGYVVLNALFGEDEPNINHVAGKGNTLRTTDTKEERRRRRSTSVRRRRDNCCGLKLVNAVGTNSGQCPDDANFEALYNEEMQYLGNQMGGSHTNYQQQGGNQGWNKDKDNGWKDWRGGNWRDREADQDRYVPPMIFNDQKT</sequence>
<keyword evidence="3" id="KW-1185">Reference proteome</keyword>
<dbReference type="AlphaFoldDB" id="A0AAF0ZQ50"/>
<dbReference type="EMBL" id="CP133620">
    <property type="protein sequence ID" value="WMV45768.1"/>
    <property type="molecule type" value="Genomic_DNA"/>
</dbReference>
<proteinExistence type="predicted"/>
<evidence type="ECO:0000313" key="2">
    <source>
        <dbReference type="EMBL" id="WMV45768.1"/>
    </source>
</evidence>
<feature type="region of interest" description="Disordered" evidence="1">
    <location>
        <begin position="101"/>
        <end position="128"/>
    </location>
</feature>
<reference evidence="2" key="1">
    <citation type="submission" date="2023-08" db="EMBL/GenBank/DDBJ databases">
        <title>A de novo genome assembly of Solanum verrucosum Schlechtendal, a Mexican diploid species geographically isolated from the other diploid A-genome species in potato relatives.</title>
        <authorList>
            <person name="Hosaka K."/>
        </authorList>
    </citation>
    <scope>NUCLEOTIDE SEQUENCE</scope>
    <source>
        <tissue evidence="2">Young leaves</tissue>
    </source>
</reference>
<evidence type="ECO:0000313" key="3">
    <source>
        <dbReference type="Proteomes" id="UP001234989"/>
    </source>
</evidence>
<gene>
    <name evidence="2" type="ORF">MTR67_039153</name>
</gene>
<protein>
    <recommendedName>
        <fullName evidence="4">Integrase core domain containing protein</fullName>
    </recommendedName>
</protein>
<dbReference type="Proteomes" id="UP001234989">
    <property type="component" value="Chromosome 9"/>
</dbReference>
<accession>A0AAF0ZQ50</accession>
<feature type="compositionally biased region" description="Basic and acidic residues" evidence="1">
    <location>
        <begin position="186"/>
        <end position="210"/>
    </location>
</feature>
<feature type="region of interest" description="Disordered" evidence="1">
    <location>
        <begin position="170"/>
        <end position="222"/>
    </location>
</feature>
<organism evidence="2 3">
    <name type="scientific">Solanum verrucosum</name>
    <dbReference type="NCBI Taxonomy" id="315347"/>
    <lineage>
        <taxon>Eukaryota</taxon>
        <taxon>Viridiplantae</taxon>
        <taxon>Streptophyta</taxon>
        <taxon>Embryophyta</taxon>
        <taxon>Tracheophyta</taxon>
        <taxon>Spermatophyta</taxon>
        <taxon>Magnoliopsida</taxon>
        <taxon>eudicotyledons</taxon>
        <taxon>Gunneridae</taxon>
        <taxon>Pentapetalae</taxon>
        <taxon>asterids</taxon>
        <taxon>lamiids</taxon>
        <taxon>Solanales</taxon>
        <taxon>Solanaceae</taxon>
        <taxon>Solanoideae</taxon>
        <taxon>Solaneae</taxon>
        <taxon>Solanum</taxon>
    </lineage>
</organism>
<feature type="compositionally biased region" description="Basic residues" evidence="1">
    <location>
        <begin position="117"/>
        <end position="128"/>
    </location>
</feature>
<evidence type="ECO:0008006" key="4">
    <source>
        <dbReference type="Google" id="ProtNLM"/>
    </source>
</evidence>
<name>A0AAF0ZQ50_SOLVR</name>